<evidence type="ECO:0000256" key="7">
    <source>
        <dbReference type="PIRNR" id="PIRNR000446"/>
    </source>
</evidence>
<proteinExistence type="inferred from homology"/>
<protein>
    <recommendedName>
        <fullName evidence="3 7">Malonyl CoA-acyl carrier protein transacylase</fullName>
        <ecNumber evidence="2 7">2.3.1.39</ecNumber>
    </recommendedName>
</protein>
<dbReference type="InterPro" id="IPR016036">
    <property type="entry name" value="Malonyl_transacylase_ACP-bd"/>
</dbReference>
<name>A0A0H5BWS2_9ENTR</name>
<dbReference type="PANTHER" id="PTHR42681">
    <property type="entry name" value="MALONYL-COA-ACYL CARRIER PROTEIN TRANSACYLASE, MITOCHONDRIAL"/>
    <property type="match status" value="1"/>
</dbReference>
<dbReference type="Proteomes" id="UP000242753">
    <property type="component" value="Chromosome I"/>
</dbReference>
<evidence type="ECO:0000259" key="9">
    <source>
        <dbReference type="SMART" id="SM00827"/>
    </source>
</evidence>
<evidence type="ECO:0000313" key="10">
    <source>
        <dbReference type="EMBL" id="CEN32180.1"/>
    </source>
</evidence>
<dbReference type="RefSeq" id="WP_281263729.1">
    <property type="nucleotide sequence ID" value="NZ_LN774881.1"/>
</dbReference>
<evidence type="ECO:0000313" key="11">
    <source>
        <dbReference type="Proteomes" id="UP000242753"/>
    </source>
</evidence>
<evidence type="ECO:0000256" key="5">
    <source>
        <dbReference type="ARBA" id="ARBA00023315"/>
    </source>
</evidence>
<dbReference type="SUPFAM" id="SSF52151">
    <property type="entry name" value="FabD/lysophospholipase-like"/>
    <property type="match status" value="1"/>
</dbReference>
<dbReference type="InterPro" id="IPR014043">
    <property type="entry name" value="Acyl_transferase_dom"/>
</dbReference>
<dbReference type="Pfam" id="PF00698">
    <property type="entry name" value="Acyl_transf_1"/>
    <property type="match status" value="1"/>
</dbReference>
<feature type="active site" evidence="8">
    <location>
        <position position="201"/>
    </location>
</feature>
<dbReference type="EC" id="2.3.1.39" evidence="2 7"/>
<dbReference type="STRING" id="1594731.WEOB_233"/>
<dbReference type="InterPro" id="IPR024925">
    <property type="entry name" value="Malonyl_CoA-ACP_transAc"/>
</dbReference>
<dbReference type="GO" id="GO:0004314">
    <property type="term" value="F:[acyl-carrier-protein] S-malonyltransferase activity"/>
    <property type="evidence" value="ECO:0007669"/>
    <property type="project" value="UniProtKB-EC"/>
</dbReference>
<feature type="domain" description="Malonyl-CoA:ACP transacylase (MAT)" evidence="9">
    <location>
        <begin position="7"/>
        <end position="307"/>
    </location>
</feature>
<dbReference type="FunFam" id="3.30.70.250:FF:000001">
    <property type="entry name" value="Malonyl CoA-acyl carrier protein transacylase"/>
    <property type="match status" value="1"/>
</dbReference>
<dbReference type="InterPro" id="IPR001227">
    <property type="entry name" value="Ac_transferase_dom_sf"/>
</dbReference>
<keyword evidence="4 7" id="KW-0808">Transferase</keyword>
<feature type="active site" evidence="8">
    <location>
        <position position="92"/>
    </location>
</feature>
<evidence type="ECO:0000256" key="2">
    <source>
        <dbReference type="ARBA" id="ARBA00013258"/>
    </source>
</evidence>
<dbReference type="InterPro" id="IPR004410">
    <property type="entry name" value="Malonyl_CoA-ACP_transAc_FabD"/>
</dbReference>
<dbReference type="KEGG" id="wca:WEOB_233"/>
<dbReference type="PIRSF" id="PIRSF000446">
    <property type="entry name" value="Mct"/>
    <property type="match status" value="1"/>
</dbReference>
<dbReference type="AlphaFoldDB" id="A0A0H5BWS2"/>
<gene>
    <name evidence="10" type="primary">fabD</name>
    <name evidence="10" type="ORF">WEOB_233</name>
</gene>
<dbReference type="InterPro" id="IPR016035">
    <property type="entry name" value="Acyl_Trfase/lysoPLipase"/>
</dbReference>
<dbReference type="NCBIfam" id="TIGR00128">
    <property type="entry name" value="fabD"/>
    <property type="match status" value="1"/>
</dbReference>
<dbReference type="Gene3D" id="3.30.70.250">
    <property type="entry name" value="Malonyl-CoA ACP transacylase, ACP-binding"/>
    <property type="match status" value="1"/>
</dbReference>
<dbReference type="InterPro" id="IPR050858">
    <property type="entry name" value="Mal-CoA-ACP_Trans/PKS_FabD"/>
</dbReference>
<evidence type="ECO:0000256" key="6">
    <source>
        <dbReference type="ARBA" id="ARBA00048462"/>
    </source>
</evidence>
<dbReference type="SUPFAM" id="SSF55048">
    <property type="entry name" value="Probable ACP-binding domain of malonyl-CoA ACP transacylase"/>
    <property type="match status" value="1"/>
</dbReference>
<evidence type="ECO:0000256" key="8">
    <source>
        <dbReference type="PIRSR" id="PIRSR000446-1"/>
    </source>
</evidence>
<accession>A0A0H5BWS2</accession>
<keyword evidence="11" id="KW-1185">Reference proteome</keyword>
<dbReference type="PANTHER" id="PTHR42681:SF1">
    <property type="entry name" value="MALONYL-COA-ACYL CARRIER PROTEIN TRANSACYLASE, MITOCHONDRIAL"/>
    <property type="match status" value="1"/>
</dbReference>
<comment type="pathway">
    <text evidence="1">Lipid metabolism; fatty acid biosynthesis.</text>
</comment>
<dbReference type="SMART" id="SM00827">
    <property type="entry name" value="PKS_AT"/>
    <property type="match status" value="1"/>
</dbReference>
<keyword evidence="5 7" id="KW-0012">Acyltransferase</keyword>
<evidence type="ECO:0000256" key="3">
    <source>
        <dbReference type="ARBA" id="ARBA00018953"/>
    </source>
</evidence>
<dbReference type="Gene3D" id="3.40.366.10">
    <property type="entry name" value="Malonyl-Coenzyme A Acyl Carrier Protein, domain 2"/>
    <property type="match status" value="1"/>
</dbReference>
<dbReference type="GO" id="GO:0006633">
    <property type="term" value="P:fatty acid biosynthetic process"/>
    <property type="evidence" value="ECO:0007669"/>
    <property type="project" value="UniProtKB-UniPathway"/>
</dbReference>
<dbReference type="EMBL" id="LN774881">
    <property type="protein sequence ID" value="CEN32180.1"/>
    <property type="molecule type" value="Genomic_DNA"/>
</dbReference>
<comment type="similarity">
    <text evidence="7">Belongs to the fabD family.</text>
</comment>
<comment type="catalytic activity">
    <reaction evidence="6 7">
        <text>holo-[ACP] + malonyl-CoA = malonyl-[ACP] + CoA</text>
        <dbReference type="Rhea" id="RHEA:41792"/>
        <dbReference type="Rhea" id="RHEA-COMP:9623"/>
        <dbReference type="Rhea" id="RHEA-COMP:9685"/>
        <dbReference type="ChEBI" id="CHEBI:57287"/>
        <dbReference type="ChEBI" id="CHEBI:57384"/>
        <dbReference type="ChEBI" id="CHEBI:64479"/>
        <dbReference type="ChEBI" id="CHEBI:78449"/>
        <dbReference type="EC" id="2.3.1.39"/>
    </reaction>
</comment>
<dbReference type="PATRIC" id="fig|1594731.3.peg.217"/>
<dbReference type="UniPathway" id="UPA00094"/>
<organism evidence="10 11">
    <name type="scientific">Candidatus Westeberhardia cardiocondylae</name>
    <dbReference type="NCBI Taxonomy" id="1594731"/>
    <lineage>
        <taxon>Bacteria</taxon>
        <taxon>Pseudomonadati</taxon>
        <taxon>Pseudomonadota</taxon>
        <taxon>Gammaproteobacteria</taxon>
        <taxon>Enterobacterales</taxon>
        <taxon>Enterobacteriaceae</taxon>
        <taxon>ant endosymbionts</taxon>
        <taxon>Candidatus Westeberhardia</taxon>
    </lineage>
</organism>
<sequence>MTILSVVFPGQGSQKIGMLSNLSTIYTEVIDTFNEASTVLGYDLWKLVQNGPEVELNKTWKTQPAILAASVSIWKIWKKIGGKMPELMAGHSQGEYSALVCSESIDFVAAIKLVEFRGKLMQKMSPLGTGSMSVIIGLDINSIRFICNNVKQEQIVEPANFNTPTQIVISGHKSAVKRAEIACLKAGAKNVFTLPISIPSHCLLMKPAAKKLKEKLKTLIISKPNIPVVNNVNVCVENDPIIIKKSLIRQMYNPVHWSNIVQYFFDRGITVSLEMGPGKILTGLVKKNISSLTGISINDYMSLMLAINQQNYWR</sequence>
<evidence type="ECO:0000256" key="1">
    <source>
        <dbReference type="ARBA" id="ARBA00005194"/>
    </source>
</evidence>
<evidence type="ECO:0000256" key="4">
    <source>
        <dbReference type="ARBA" id="ARBA00022679"/>
    </source>
</evidence>
<reference evidence="11" key="1">
    <citation type="submission" date="2015-01" db="EMBL/GenBank/DDBJ databases">
        <authorList>
            <person name="Manzano-Marin A."/>
            <person name="Manzano-Marin A."/>
        </authorList>
    </citation>
    <scope>NUCLEOTIDE SEQUENCE [LARGE SCALE GENOMIC DNA]</scope>
    <source>
        <strain evidence="11">obscurior</strain>
    </source>
</reference>
<dbReference type="GO" id="GO:0005829">
    <property type="term" value="C:cytosol"/>
    <property type="evidence" value="ECO:0007669"/>
    <property type="project" value="TreeGrafter"/>
</dbReference>